<proteinExistence type="predicted"/>
<dbReference type="AlphaFoldDB" id="A0A5S5DUN3"/>
<keyword evidence="2" id="KW-1185">Reference proteome</keyword>
<protein>
    <submittedName>
        <fullName evidence="1">Uncharacterized protein</fullName>
    </submittedName>
</protein>
<name>A0A5S5DUN3_9SPHI</name>
<accession>A0A5S5DUN3</accession>
<sequence length="325" mass="37356">MKYISSSNHRDMKRFLLPAFFLLLLMRTSCLVRGQDFESAYIDLLKNELRALPYRDLDVSYSLSYDSLQMGYVFHAPQLFLDSVLRASIDSKVNVLPRTTAASYKGTIRFDNYTNAIFIRSALVGAALVFNTMHVMTEPRGGMARFMKRWAVFLDSLKRIDKFEDKNVGLDSYVYMVVEVDGSLVCGDTSEAGQLLQQFIRSEKPWTPGIMSGRPLVQSVALQIPYHGMDYDKLRYKRHGGVRPRVRINNEERIVCFSYALPREKDVRAILSMACENDGYVAPVFHKGPVNELQQLATFLRGEQINISYYNPHMANRVYFYIIDN</sequence>
<comment type="caution">
    <text evidence="1">The sequence shown here is derived from an EMBL/GenBank/DDBJ whole genome shotgun (WGS) entry which is preliminary data.</text>
</comment>
<evidence type="ECO:0000313" key="2">
    <source>
        <dbReference type="Proteomes" id="UP000325105"/>
    </source>
</evidence>
<evidence type="ECO:0000313" key="1">
    <source>
        <dbReference type="EMBL" id="TYP98522.1"/>
    </source>
</evidence>
<gene>
    <name evidence="1" type="ORF">BC792_101179</name>
</gene>
<reference evidence="1 2" key="1">
    <citation type="submission" date="2019-07" db="EMBL/GenBank/DDBJ databases">
        <title>Genomic Encyclopedia of Archaeal and Bacterial Type Strains, Phase II (KMG-II): from individual species to whole genera.</title>
        <authorList>
            <person name="Goeker M."/>
        </authorList>
    </citation>
    <scope>NUCLEOTIDE SEQUENCE [LARGE SCALE GENOMIC DNA]</scope>
    <source>
        <strain evidence="1 2">DSM 18850</strain>
    </source>
</reference>
<dbReference type="EMBL" id="VNHX01000001">
    <property type="protein sequence ID" value="TYP98522.1"/>
    <property type="molecule type" value="Genomic_DNA"/>
</dbReference>
<organism evidence="1 2">
    <name type="scientific">Sphingobacterium allocomposti</name>
    <dbReference type="NCBI Taxonomy" id="415956"/>
    <lineage>
        <taxon>Bacteria</taxon>
        <taxon>Pseudomonadati</taxon>
        <taxon>Bacteroidota</taxon>
        <taxon>Sphingobacteriia</taxon>
        <taxon>Sphingobacteriales</taxon>
        <taxon>Sphingobacteriaceae</taxon>
        <taxon>Sphingobacterium</taxon>
    </lineage>
</organism>
<dbReference type="Proteomes" id="UP000325105">
    <property type="component" value="Unassembled WGS sequence"/>
</dbReference>